<sequence length="191" mass="21859">MAEAAEEMELISLAIRRLMEENDKRTASHQSSDADADDDDLQLLSRLLSQVESIREEQRLKHSQISTQQEYEKIIETDLEPQSENMERSGSRVKTEKEIVKELKEVKRQNFITHCLVSAMIILTVAWQISEVSLILKLRDGLSNPFKSLGRILKRKTTSAIQQQIEATELPHLNMPALPHVNLPEFDLDGK</sequence>
<dbReference type="EMBL" id="OZ021740">
    <property type="protein sequence ID" value="CAK9324870.1"/>
    <property type="molecule type" value="Genomic_DNA"/>
</dbReference>
<evidence type="ECO:0000313" key="2">
    <source>
        <dbReference type="Proteomes" id="UP001642487"/>
    </source>
</evidence>
<evidence type="ECO:0000313" key="1">
    <source>
        <dbReference type="EMBL" id="CAK9324870.1"/>
    </source>
</evidence>
<protein>
    <submittedName>
        <fullName evidence="1">Uncharacterized protein</fullName>
    </submittedName>
</protein>
<keyword evidence="2" id="KW-1185">Reference proteome</keyword>
<organism evidence="1 2">
    <name type="scientific">Citrullus colocynthis</name>
    <name type="common">colocynth</name>
    <dbReference type="NCBI Taxonomy" id="252529"/>
    <lineage>
        <taxon>Eukaryota</taxon>
        <taxon>Viridiplantae</taxon>
        <taxon>Streptophyta</taxon>
        <taxon>Embryophyta</taxon>
        <taxon>Tracheophyta</taxon>
        <taxon>Spermatophyta</taxon>
        <taxon>Magnoliopsida</taxon>
        <taxon>eudicotyledons</taxon>
        <taxon>Gunneridae</taxon>
        <taxon>Pentapetalae</taxon>
        <taxon>rosids</taxon>
        <taxon>fabids</taxon>
        <taxon>Cucurbitales</taxon>
        <taxon>Cucurbitaceae</taxon>
        <taxon>Benincaseae</taxon>
        <taxon>Citrullus</taxon>
    </lineage>
</organism>
<dbReference type="PANTHER" id="PTHR35280">
    <property type="entry name" value="F17L21.9"/>
    <property type="match status" value="1"/>
</dbReference>
<gene>
    <name evidence="1" type="ORF">CITCOLO1_LOCUS17118</name>
</gene>
<accession>A0ABP0YWF3</accession>
<dbReference type="PANTHER" id="PTHR35280:SF1">
    <property type="entry name" value="F17L21.9"/>
    <property type="match status" value="1"/>
</dbReference>
<name>A0ABP0YWF3_9ROSI</name>
<dbReference type="Proteomes" id="UP001642487">
    <property type="component" value="Chromosome 6"/>
</dbReference>
<proteinExistence type="predicted"/>
<reference evidence="1 2" key="1">
    <citation type="submission" date="2024-03" db="EMBL/GenBank/DDBJ databases">
        <authorList>
            <person name="Gkanogiannis A."/>
            <person name="Becerra Lopez-Lavalle L."/>
        </authorList>
    </citation>
    <scope>NUCLEOTIDE SEQUENCE [LARGE SCALE GENOMIC DNA]</scope>
</reference>